<organism evidence="6 7">
    <name type="scientific">Candidatus Komeilibacteria bacterium CG_4_10_14_0_8_um_filter_37_78</name>
    <dbReference type="NCBI Taxonomy" id="1974471"/>
    <lineage>
        <taxon>Bacteria</taxon>
        <taxon>Candidatus Komeiliibacteriota</taxon>
    </lineage>
</organism>
<dbReference type="GO" id="GO:0005737">
    <property type="term" value="C:cytoplasm"/>
    <property type="evidence" value="ECO:0007669"/>
    <property type="project" value="TreeGrafter"/>
</dbReference>
<protein>
    <submittedName>
        <fullName evidence="6">NAD-dependent dehydratase</fullName>
    </submittedName>
</protein>
<name>A0A2M7RCP4_9BACT</name>
<dbReference type="PANTHER" id="PTHR43078">
    <property type="entry name" value="UDP-GLUCURONIC ACID DECARBOXYLASE-RELATED"/>
    <property type="match status" value="1"/>
</dbReference>
<dbReference type="GO" id="GO:0070403">
    <property type="term" value="F:NAD+ binding"/>
    <property type="evidence" value="ECO:0007669"/>
    <property type="project" value="InterPro"/>
</dbReference>
<proteinExistence type="predicted"/>
<dbReference type="InterPro" id="IPR001509">
    <property type="entry name" value="Epimerase_deHydtase"/>
</dbReference>
<evidence type="ECO:0000259" key="5">
    <source>
        <dbReference type="Pfam" id="PF01370"/>
    </source>
</evidence>
<sequence>MKQVIFDKKNILVIGGAGFLGSHLCDELVKENKVICIDNFITSAVDNIRNLMQNPNFKFIKHDIKEPIDLTSQPDLQKFKVEFQGIQEIYNLACPTSVNRFEDLAIEILDANSLIMKNVLEMTKQYQAKFVQLSSSVVYGPRRDEAKFYTESERGDVNFTDQRACYDEGKRFAETMATTYRDHFELPIRIARVFRTYGPRMLLNDGQMIPDFIIHALDNKDLIIYGDQSFTTTLAYVSDIVDGMIKVMEGEKNDIYNLGSDVVYTLEDVAKMVIQMTGSQSQIKYADPLLFMTPLCKPDIKKVKQDLGWFPVTSLKQGLIKTIDFARANKILSR</sequence>
<evidence type="ECO:0000313" key="6">
    <source>
        <dbReference type="EMBL" id="PIY94509.1"/>
    </source>
</evidence>
<dbReference type="SUPFAM" id="SSF51735">
    <property type="entry name" value="NAD(P)-binding Rossmann-fold domains"/>
    <property type="match status" value="1"/>
</dbReference>
<gene>
    <name evidence="6" type="ORF">COY67_02470</name>
</gene>
<dbReference type="PANTHER" id="PTHR43078:SF6">
    <property type="entry name" value="UDP-GLUCURONIC ACID DECARBOXYLASE 1"/>
    <property type="match status" value="1"/>
</dbReference>
<feature type="domain" description="NAD-dependent epimerase/dehydratase" evidence="5">
    <location>
        <begin position="11"/>
        <end position="259"/>
    </location>
</feature>
<accession>A0A2M7RCP4</accession>
<dbReference type="Proteomes" id="UP000228689">
    <property type="component" value="Unassembled WGS sequence"/>
</dbReference>
<dbReference type="InterPro" id="IPR036291">
    <property type="entry name" value="NAD(P)-bd_dom_sf"/>
</dbReference>
<comment type="cofactor">
    <cofactor evidence="1">
        <name>NAD(+)</name>
        <dbReference type="ChEBI" id="CHEBI:57540"/>
    </cofactor>
</comment>
<evidence type="ECO:0000256" key="1">
    <source>
        <dbReference type="ARBA" id="ARBA00001911"/>
    </source>
</evidence>
<dbReference type="AlphaFoldDB" id="A0A2M7RCP4"/>
<dbReference type="EMBL" id="PFMC01000062">
    <property type="protein sequence ID" value="PIY94509.1"/>
    <property type="molecule type" value="Genomic_DNA"/>
</dbReference>
<keyword evidence="4" id="KW-0456">Lyase</keyword>
<dbReference type="GO" id="GO:0042732">
    <property type="term" value="P:D-xylose metabolic process"/>
    <property type="evidence" value="ECO:0007669"/>
    <property type="project" value="InterPro"/>
</dbReference>
<keyword evidence="2" id="KW-0210">Decarboxylase</keyword>
<comment type="caution">
    <text evidence="6">The sequence shown here is derived from an EMBL/GenBank/DDBJ whole genome shotgun (WGS) entry which is preliminary data.</text>
</comment>
<keyword evidence="3" id="KW-0520">NAD</keyword>
<reference evidence="7" key="1">
    <citation type="submission" date="2017-09" db="EMBL/GenBank/DDBJ databases">
        <title>Depth-based differentiation of microbial function through sediment-hosted aquifers and enrichment of novel symbionts in the deep terrestrial subsurface.</title>
        <authorList>
            <person name="Probst A.J."/>
            <person name="Ladd B."/>
            <person name="Jarett J.K."/>
            <person name="Geller-Mcgrath D.E."/>
            <person name="Sieber C.M.K."/>
            <person name="Emerson J.B."/>
            <person name="Anantharaman K."/>
            <person name="Thomas B.C."/>
            <person name="Malmstrom R."/>
            <person name="Stieglmeier M."/>
            <person name="Klingl A."/>
            <person name="Woyke T."/>
            <person name="Ryan C.M."/>
            <person name="Banfield J.F."/>
        </authorList>
    </citation>
    <scope>NUCLEOTIDE SEQUENCE [LARGE SCALE GENOMIC DNA]</scope>
</reference>
<dbReference type="Gene3D" id="3.40.50.720">
    <property type="entry name" value="NAD(P)-binding Rossmann-like Domain"/>
    <property type="match status" value="1"/>
</dbReference>
<dbReference type="UniPathway" id="UPA00796">
    <property type="reaction ID" value="UER00771"/>
</dbReference>
<evidence type="ECO:0000313" key="7">
    <source>
        <dbReference type="Proteomes" id="UP000228689"/>
    </source>
</evidence>
<dbReference type="GO" id="GO:0033320">
    <property type="term" value="P:UDP-D-xylose biosynthetic process"/>
    <property type="evidence" value="ECO:0007669"/>
    <property type="project" value="UniProtKB-UniPathway"/>
</dbReference>
<dbReference type="InterPro" id="IPR044516">
    <property type="entry name" value="UXS-like"/>
</dbReference>
<evidence type="ECO:0000256" key="2">
    <source>
        <dbReference type="ARBA" id="ARBA00022793"/>
    </source>
</evidence>
<dbReference type="GO" id="GO:0048040">
    <property type="term" value="F:UDP-glucuronate decarboxylase activity"/>
    <property type="evidence" value="ECO:0007669"/>
    <property type="project" value="TreeGrafter"/>
</dbReference>
<dbReference type="Pfam" id="PF01370">
    <property type="entry name" value="Epimerase"/>
    <property type="match status" value="1"/>
</dbReference>
<evidence type="ECO:0000256" key="4">
    <source>
        <dbReference type="ARBA" id="ARBA00023239"/>
    </source>
</evidence>
<evidence type="ECO:0000256" key="3">
    <source>
        <dbReference type="ARBA" id="ARBA00023027"/>
    </source>
</evidence>